<dbReference type="GO" id="GO:0009307">
    <property type="term" value="P:DNA restriction-modification system"/>
    <property type="evidence" value="ECO:0007669"/>
    <property type="project" value="UniProtKB-KW"/>
</dbReference>
<dbReference type="GO" id="GO:0032259">
    <property type="term" value="P:methylation"/>
    <property type="evidence" value="ECO:0007669"/>
    <property type="project" value="UniProtKB-KW"/>
</dbReference>
<keyword evidence="7" id="KW-0238">DNA-binding</keyword>
<proteinExistence type="inferred from homology"/>
<protein>
    <recommendedName>
        <fullName evidence="2">site-specific DNA-methyltransferase (cytosine-N(4)-specific)</fullName>
        <ecNumber evidence="2">2.1.1.113</ecNumber>
    </recommendedName>
</protein>
<feature type="domain" description="DNA methylase N-4/N-6" evidence="9">
    <location>
        <begin position="29"/>
        <end position="146"/>
    </location>
</feature>
<dbReference type="PROSITE" id="PS00093">
    <property type="entry name" value="N4_MTASE"/>
    <property type="match status" value="1"/>
</dbReference>
<dbReference type="InterPro" id="IPR017985">
    <property type="entry name" value="MeTrfase_CN4_CS"/>
</dbReference>
<dbReference type="GO" id="GO:0015667">
    <property type="term" value="F:site-specific DNA-methyltransferase (cytosine-N4-specific) activity"/>
    <property type="evidence" value="ECO:0007669"/>
    <property type="project" value="UniProtKB-EC"/>
</dbReference>
<evidence type="ECO:0000256" key="6">
    <source>
        <dbReference type="ARBA" id="ARBA00022747"/>
    </source>
</evidence>
<keyword evidence="5" id="KW-0949">S-adenosyl-L-methionine</keyword>
<evidence type="ECO:0000256" key="4">
    <source>
        <dbReference type="ARBA" id="ARBA00022679"/>
    </source>
</evidence>
<organism evidence="10">
    <name type="scientific">marine sediment metagenome</name>
    <dbReference type="NCBI Taxonomy" id="412755"/>
    <lineage>
        <taxon>unclassified sequences</taxon>
        <taxon>metagenomes</taxon>
        <taxon>ecological metagenomes</taxon>
    </lineage>
</organism>
<evidence type="ECO:0000256" key="8">
    <source>
        <dbReference type="ARBA" id="ARBA00049120"/>
    </source>
</evidence>
<dbReference type="InterPro" id="IPR029063">
    <property type="entry name" value="SAM-dependent_MTases_sf"/>
</dbReference>
<evidence type="ECO:0000256" key="1">
    <source>
        <dbReference type="ARBA" id="ARBA00010203"/>
    </source>
</evidence>
<keyword evidence="6" id="KW-0680">Restriction system</keyword>
<dbReference type="GO" id="GO:0008170">
    <property type="term" value="F:N-methyltransferase activity"/>
    <property type="evidence" value="ECO:0007669"/>
    <property type="project" value="InterPro"/>
</dbReference>
<keyword evidence="3" id="KW-0489">Methyltransferase</keyword>
<comment type="caution">
    <text evidence="10">The sequence shown here is derived from an EMBL/GenBank/DDBJ whole genome shotgun (WGS) entry which is preliminary data.</text>
</comment>
<keyword evidence="4" id="KW-0808">Transferase</keyword>
<feature type="non-terminal residue" evidence="10">
    <location>
        <position position="147"/>
    </location>
</feature>
<name>X1VLZ9_9ZZZZ</name>
<dbReference type="GO" id="GO:0003677">
    <property type="term" value="F:DNA binding"/>
    <property type="evidence" value="ECO:0007669"/>
    <property type="project" value="UniProtKB-KW"/>
</dbReference>
<evidence type="ECO:0000256" key="7">
    <source>
        <dbReference type="ARBA" id="ARBA00023125"/>
    </source>
</evidence>
<dbReference type="EMBL" id="BARW01038105">
    <property type="protein sequence ID" value="GAJ20487.1"/>
    <property type="molecule type" value="Genomic_DNA"/>
</dbReference>
<comment type="similarity">
    <text evidence="1">Belongs to the N(4)/N(6)-methyltransferase family. N(4) subfamily.</text>
</comment>
<dbReference type="SUPFAM" id="SSF53335">
    <property type="entry name" value="S-adenosyl-L-methionine-dependent methyltransferases"/>
    <property type="match status" value="1"/>
</dbReference>
<dbReference type="EC" id="2.1.1.113" evidence="2"/>
<dbReference type="Pfam" id="PF01555">
    <property type="entry name" value="N6_N4_Mtase"/>
    <property type="match status" value="1"/>
</dbReference>
<dbReference type="Gene3D" id="3.40.50.150">
    <property type="entry name" value="Vaccinia Virus protein VP39"/>
    <property type="match status" value="1"/>
</dbReference>
<sequence>MKPYFEESAVTIFKGHAIEVLKTLPDEYVQMAITSPPYWGLRNYAGGTDIVWGGDNQCEHQWGDTIIRRDRGKATNSEIVRQPREMIGTTTPQGSFCSLCGAWCGQLGLEPTPELYVEHLMMIFREVKRVLRDDGSFYLNIGDTYAT</sequence>
<evidence type="ECO:0000256" key="3">
    <source>
        <dbReference type="ARBA" id="ARBA00022603"/>
    </source>
</evidence>
<evidence type="ECO:0000259" key="9">
    <source>
        <dbReference type="Pfam" id="PF01555"/>
    </source>
</evidence>
<evidence type="ECO:0000313" key="10">
    <source>
        <dbReference type="EMBL" id="GAJ20487.1"/>
    </source>
</evidence>
<accession>X1VLZ9</accession>
<dbReference type="InterPro" id="IPR002941">
    <property type="entry name" value="DNA_methylase_N4/N6"/>
</dbReference>
<evidence type="ECO:0000256" key="2">
    <source>
        <dbReference type="ARBA" id="ARBA00012185"/>
    </source>
</evidence>
<reference evidence="10" key="1">
    <citation type="journal article" date="2014" name="Front. Microbiol.">
        <title>High frequency of phylogenetically diverse reductive dehalogenase-homologous genes in deep subseafloor sedimentary metagenomes.</title>
        <authorList>
            <person name="Kawai M."/>
            <person name="Futagami T."/>
            <person name="Toyoda A."/>
            <person name="Takaki Y."/>
            <person name="Nishi S."/>
            <person name="Hori S."/>
            <person name="Arai W."/>
            <person name="Tsubouchi T."/>
            <person name="Morono Y."/>
            <person name="Uchiyama I."/>
            <person name="Ito T."/>
            <person name="Fujiyama A."/>
            <person name="Inagaki F."/>
            <person name="Takami H."/>
        </authorList>
    </citation>
    <scope>NUCLEOTIDE SEQUENCE</scope>
    <source>
        <strain evidence="10">Expedition CK06-06</strain>
    </source>
</reference>
<evidence type="ECO:0000256" key="5">
    <source>
        <dbReference type="ARBA" id="ARBA00022691"/>
    </source>
</evidence>
<dbReference type="AlphaFoldDB" id="X1VLZ9"/>
<gene>
    <name evidence="10" type="ORF">S12H4_58603</name>
</gene>
<comment type="catalytic activity">
    <reaction evidence="8">
        <text>a 2'-deoxycytidine in DNA + S-adenosyl-L-methionine = an N(4)-methyl-2'-deoxycytidine in DNA + S-adenosyl-L-homocysteine + H(+)</text>
        <dbReference type="Rhea" id="RHEA:16857"/>
        <dbReference type="Rhea" id="RHEA-COMP:11369"/>
        <dbReference type="Rhea" id="RHEA-COMP:13674"/>
        <dbReference type="ChEBI" id="CHEBI:15378"/>
        <dbReference type="ChEBI" id="CHEBI:57856"/>
        <dbReference type="ChEBI" id="CHEBI:59789"/>
        <dbReference type="ChEBI" id="CHEBI:85452"/>
        <dbReference type="ChEBI" id="CHEBI:137933"/>
        <dbReference type="EC" id="2.1.1.113"/>
    </reaction>
</comment>